<dbReference type="VEuPathDB" id="FungiDB:C5L36_0D02930"/>
<evidence type="ECO:0000259" key="6">
    <source>
        <dbReference type="PROSITE" id="PS50023"/>
    </source>
</evidence>
<proteinExistence type="predicted"/>
<feature type="compositionally biased region" description="Polar residues" evidence="5">
    <location>
        <begin position="256"/>
        <end position="280"/>
    </location>
</feature>
<dbReference type="EMBL" id="NHMM01000003">
    <property type="protein sequence ID" value="OUT22527.1"/>
    <property type="molecule type" value="Genomic_DNA"/>
</dbReference>
<feature type="region of interest" description="Disordered" evidence="5">
    <location>
        <begin position="73"/>
        <end position="95"/>
    </location>
</feature>
<dbReference type="Pfam" id="PF00412">
    <property type="entry name" value="LIM"/>
    <property type="match status" value="2"/>
</dbReference>
<sequence>MSYSASDQKLELNSLPDFLKTKSPQVKFHSAFPPLTTKVRVRGVMERAGFDVYKPPHNTRSVSVPLNSLNAPKGYRVSGNDNVSTNSLPRPPKMRNFTTAPLNTSTPDLLKNHSPTNSKSPVHYAREKLKIESQSSTGSFTTMPQIPDIAPPSLDMNLGNISNETIVQPLVVHDMVGEFVPSNHNQNQEQQQQQQQHIIQSQWQKQSEPIIEIPPRRSLPKIAGPRPYHSEPDSDSDAADELEPQPTELETPQLEVTNISSITDSENSSIAHKSTDSQDSLGGLANLRDSFKHDSLESKFQNYHPLPNDAHIKRISTLHTEDMKIYNLESLDDEPEYEQEYKHDSKSGANEMSIIQEGEIEDSRIETTKIPALVINDNDEDQDTYDETIPFENAVDYQQLSAFHNTDDEITNNYEQSSQTESVNPFAKVEEIESGGEDYEDYEDEHEPGLNLKTADFETPHNSSDINGITFGLNSLDIQVPPRHFETPSPSALFSDVNDYQNDVRSTTTSPEDTHYDKITHDITQVPQHDELQHRHAIEVTNDSKQTQDLTSTSQFEEAELYYPPGEGPCRKCGHNILESEKKIWSKDHQLSGQWHRKCFGCYKCGAKFSKGSSCYVFNNQPYCEEHFHELNGSLCQICNKGVEGECLQNDINEAFHIDCLKCVICGLNVQGDYFLFRGEVMCEADANELMYQIEEAEKEEQMSKMIKRRTRILYL</sequence>
<feature type="compositionally biased region" description="Polar residues" evidence="5">
    <location>
        <begin position="79"/>
        <end position="88"/>
    </location>
</feature>
<evidence type="ECO:0000256" key="4">
    <source>
        <dbReference type="PROSITE-ProRule" id="PRU00125"/>
    </source>
</evidence>
<dbReference type="PROSITE" id="PS50023">
    <property type="entry name" value="LIM_DOMAIN_2"/>
    <property type="match status" value="1"/>
</dbReference>
<dbReference type="GO" id="GO:0046872">
    <property type="term" value="F:metal ion binding"/>
    <property type="evidence" value="ECO:0007669"/>
    <property type="project" value="UniProtKB-KW"/>
</dbReference>
<dbReference type="Proteomes" id="UP000195871">
    <property type="component" value="Unassembled WGS sequence"/>
</dbReference>
<gene>
    <name evidence="7" type="ORF">CAS74_002266</name>
</gene>
<dbReference type="AlphaFoldDB" id="A0A1Z8JPL0"/>
<dbReference type="CDD" id="cd08368">
    <property type="entry name" value="LIM"/>
    <property type="match status" value="1"/>
</dbReference>
<keyword evidence="3 4" id="KW-0440">LIM domain</keyword>
<dbReference type="SMART" id="SM00132">
    <property type="entry name" value="LIM"/>
    <property type="match status" value="2"/>
</dbReference>
<keyword evidence="1 4" id="KW-0479">Metal-binding</keyword>
<comment type="caution">
    <text evidence="7">The sequence shown here is derived from an EMBL/GenBank/DDBJ whole genome shotgun (WGS) entry which is preliminary data.</text>
</comment>
<feature type="compositionally biased region" description="Low complexity" evidence="5">
    <location>
        <begin position="244"/>
        <end position="255"/>
    </location>
</feature>
<dbReference type="PANTHER" id="PTHR24210:SF14">
    <property type="entry name" value="LIM ZINC-BINDING DOMAIN-CONTAINING PROTEIN"/>
    <property type="match status" value="1"/>
</dbReference>
<accession>A0A1Z8JPL0</accession>
<evidence type="ECO:0000313" key="8">
    <source>
        <dbReference type="Proteomes" id="UP000195871"/>
    </source>
</evidence>
<evidence type="ECO:0000313" key="7">
    <source>
        <dbReference type="EMBL" id="OUT22527.1"/>
    </source>
</evidence>
<evidence type="ECO:0000256" key="3">
    <source>
        <dbReference type="ARBA" id="ARBA00023038"/>
    </source>
</evidence>
<feature type="domain" description="LIM zinc-binding" evidence="6">
    <location>
        <begin position="568"/>
        <end position="634"/>
    </location>
</feature>
<evidence type="ECO:0000256" key="1">
    <source>
        <dbReference type="ARBA" id="ARBA00022723"/>
    </source>
</evidence>
<evidence type="ECO:0000256" key="5">
    <source>
        <dbReference type="SAM" id="MobiDB-lite"/>
    </source>
</evidence>
<dbReference type="Gene3D" id="2.10.110.10">
    <property type="entry name" value="Cysteine Rich Protein"/>
    <property type="match status" value="2"/>
</dbReference>
<dbReference type="PROSITE" id="PS00478">
    <property type="entry name" value="LIM_DOMAIN_1"/>
    <property type="match status" value="2"/>
</dbReference>
<keyword evidence="2 4" id="KW-0862">Zinc</keyword>
<feature type="region of interest" description="Disordered" evidence="5">
    <location>
        <begin position="181"/>
        <end position="285"/>
    </location>
</feature>
<feature type="compositionally biased region" description="Acidic residues" evidence="5">
    <location>
        <begin position="233"/>
        <end position="243"/>
    </location>
</feature>
<organism evidence="7 8">
    <name type="scientific">Pichia kudriavzevii</name>
    <name type="common">Yeast</name>
    <name type="synonym">Issatchenkia orientalis</name>
    <dbReference type="NCBI Taxonomy" id="4909"/>
    <lineage>
        <taxon>Eukaryota</taxon>
        <taxon>Fungi</taxon>
        <taxon>Dikarya</taxon>
        <taxon>Ascomycota</taxon>
        <taxon>Saccharomycotina</taxon>
        <taxon>Pichiomycetes</taxon>
        <taxon>Pichiales</taxon>
        <taxon>Pichiaceae</taxon>
        <taxon>Pichia</taxon>
    </lineage>
</organism>
<reference evidence="7 8" key="1">
    <citation type="submission" date="2017-05" db="EMBL/GenBank/DDBJ databases">
        <title>The Genome Sequence of Candida krusei Ckrusei653.</title>
        <authorList>
            <person name="Cuomo C."/>
            <person name="Forche A."/>
            <person name="Young S."/>
            <person name="Abouelleil A."/>
            <person name="Cao P."/>
            <person name="Chapman S."/>
            <person name="Cusick C."/>
            <person name="Shea T."/>
            <person name="Nusbaum C."/>
            <person name="Birren B."/>
        </authorList>
    </citation>
    <scope>NUCLEOTIDE SEQUENCE [LARGE SCALE GENOMIC DNA]</scope>
    <source>
        <strain evidence="7 8">Ckrusei653</strain>
    </source>
</reference>
<protein>
    <recommendedName>
        <fullName evidence="6">LIM zinc-binding domain-containing protein</fullName>
    </recommendedName>
</protein>
<dbReference type="GO" id="GO:0030695">
    <property type="term" value="F:GTPase regulator activity"/>
    <property type="evidence" value="ECO:0007669"/>
    <property type="project" value="UniProtKB-ARBA"/>
</dbReference>
<feature type="compositionally biased region" description="Low complexity" evidence="5">
    <location>
        <begin position="184"/>
        <end position="207"/>
    </location>
</feature>
<evidence type="ECO:0000256" key="2">
    <source>
        <dbReference type="ARBA" id="ARBA00022833"/>
    </source>
</evidence>
<dbReference type="PANTHER" id="PTHR24210">
    <property type="entry name" value="LIM DOMAIN-CONTAINING PROTEIN"/>
    <property type="match status" value="1"/>
</dbReference>
<name>A0A1Z8JPL0_PICKU</name>
<dbReference type="CDD" id="cd09397">
    <property type="entry name" value="LIM1_UF1"/>
    <property type="match status" value="1"/>
</dbReference>
<dbReference type="SUPFAM" id="SSF57716">
    <property type="entry name" value="Glucocorticoid receptor-like (DNA-binding domain)"/>
    <property type="match status" value="1"/>
</dbReference>
<dbReference type="InterPro" id="IPR001781">
    <property type="entry name" value="Znf_LIM"/>
</dbReference>
<dbReference type="InterPro" id="IPR017351">
    <property type="entry name" value="PINCH-1-4-like"/>
</dbReference>